<dbReference type="InterPro" id="IPR009100">
    <property type="entry name" value="AcylCoA_DH/oxidase_NM_dom_sf"/>
</dbReference>
<protein>
    <submittedName>
        <fullName evidence="7">Acyl-CoA dehydrogenase</fullName>
    </submittedName>
</protein>
<dbReference type="OrthoDB" id="2450120at2"/>
<keyword evidence="3" id="KW-0285">Flavoprotein</keyword>
<evidence type="ECO:0000256" key="1">
    <source>
        <dbReference type="ARBA" id="ARBA00001974"/>
    </source>
</evidence>
<dbReference type="Pfam" id="PF00441">
    <property type="entry name" value="Acyl-CoA_dh_1"/>
    <property type="match status" value="1"/>
</dbReference>
<keyword evidence="4" id="KW-0274">FAD</keyword>
<evidence type="ECO:0000256" key="3">
    <source>
        <dbReference type="ARBA" id="ARBA00022630"/>
    </source>
</evidence>
<dbReference type="AlphaFoldDB" id="A0A6B9FRF1"/>
<comment type="cofactor">
    <cofactor evidence="1">
        <name>FAD</name>
        <dbReference type="ChEBI" id="CHEBI:57692"/>
    </cofactor>
</comment>
<dbReference type="PANTHER" id="PTHR43884">
    <property type="entry name" value="ACYL-COA DEHYDROGENASE"/>
    <property type="match status" value="1"/>
</dbReference>
<dbReference type="Proteomes" id="UP000012488">
    <property type="component" value="Chromosome"/>
</dbReference>
<dbReference type="SUPFAM" id="SSF56645">
    <property type="entry name" value="Acyl-CoA dehydrogenase NM domain-like"/>
    <property type="match status" value="1"/>
</dbReference>
<feature type="domain" description="Acyl-CoA dehydrogenase/oxidase C-terminal" evidence="6">
    <location>
        <begin position="209"/>
        <end position="313"/>
    </location>
</feature>
<reference evidence="7 8" key="1">
    <citation type="journal article" date="2012" name="Genet. Mol. Biol.">
        <title>Analysis of 16S rRNA and mxaF genes revealing insights into Methylobacterium niche-specific plant association.</title>
        <authorList>
            <person name="Dourado M.N."/>
            <person name="Andreote F.D."/>
            <person name="Dini-Andreote F."/>
            <person name="Conti R."/>
            <person name="Araujo J.M."/>
            <person name="Araujo W.L."/>
        </authorList>
    </citation>
    <scope>NUCLEOTIDE SEQUENCE [LARGE SCALE GENOMIC DNA]</scope>
    <source>
        <strain evidence="7 8">SR1.6/6</strain>
    </source>
</reference>
<dbReference type="RefSeq" id="WP_010683955.1">
    <property type="nucleotide sequence ID" value="NZ_CP043538.1"/>
</dbReference>
<dbReference type="EMBL" id="CP043538">
    <property type="protein sequence ID" value="QGY05171.1"/>
    <property type="molecule type" value="Genomic_DNA"/>
</dbReference>
<accession>A0A6B9FRF1</accession>
<sequence>MDDLFDILAATTTRLYADLFPADRIGGATGWSEAAWRALDETGLPLALVPEAKGGAGLEPAAALGLVRVASRSVGTLPLGETMVANWLLAEADLPPSEGPASLAAPRAGFAARRSGDGGEWTLAGTVAGVPWGRTAETLVLLLAHEGETWAARVPRSGWSVAEDRKRADLPRADLTLRAELPASAMRPLPASWDAERLRATGAALRVQEMAGALESILDLTVRYANERVQFGKPIGKQQAVQQQIAVLAGQAAAAGASAALAADALGLPDGTATIAAAKVRAGEAAGIGAAIAHQVHGAIGITAEHPLHVFTKRLWAWRDEFGSERVWSLYLGRLALAAGADGFWSFVTDVGARTPAEAV</sequence>
<dbReference type="GO" id="GO:0050660">
    <property type="term" value="F:flavin adenine dinucleotide binding"/>
    <property type="evidence" value="ECO:0007669"/>
    <property type="project" value="InterPro"/>
</dbReference>
<evidence type="ECO:0000313" key="8">
    <source>
        <dbReference type="Proteomes" id="UP000012488"/>
    </source>
</evidence>
<dbReference type="KEGG" id="mmes:MMSR116_27190"/>
<name>A0A6B9FRF1_9HYPH</name>
<proteinExistence type="inferred from homology"/>
<evidence type="ECO:0000256" key="2">
    <source>
        <dbReference type="ARBA" id="ARBA00009347"/>
    </source>
</evidence>
<organism evidence="7 8">
    <name type="scientific">Methylobacterium mesophilicum SR1.6/6</name>
    <dbReference type="NCBI Taxonomy" id="908290"/>
    <lineage>
        <taxon>Bacteria</taxon>
        <taxon>Pseudomonadati</taxon>
        <taxon>Pseudomonadota</taxon>
        <taxon>Alphaproteobacteria</taxon>
        <taxon>Hyphomicrobiales</taxon>
        <taxon>Methylobacteriaceae</taxon>
        <taxon>Methylobacterium</taxon>
    </lineage>
</organism>
<evidence type="ECO:0000256" key="4">
    <source>
        <dbReference type="ARBA" id="ARBA00022827"/>
    </source>
</evidence>
<dbReference type="InterPro" id="IPR037069">
    <property type="entry name" value="AcylCoA_DH/ox_N_sf"/>
</dbReference>
<dbReference type="GO" id="GO:0003995">
    <property type="term" value="F:acyl-CoA dehydrogenase activity"/>
    <property type="evidence" value="ECO:0007669"/>
    <property type="project" value="TreeGrafter"/>
</dbReference>
<evidence type="ECO:0000256" key="5">
    <source>
        <dbReference type="ARBA" id="ARBA00023002"/>
    </source>
</evidence>
<evidence type="ECO:0000313" key="7">
    <source>
        <dbReference type="EMBL" id="QGY05171.1"/>
    </source>
</evidence>
<gene>
    <name evidence="7" type="ORF">MMSR116_27190</name>
</gene>
<dbReference type="InterPro" id="IPR009075">
    <property type="entry name" value="AcylCo_DH/oxidase_C"/>
</dbReference>
<dbReference type="Gene3D" id="1.20.140.10">
    <property type="entry name" value="Butyryl-CoA Dehydrogenase, subunit A, domain 3"/>
    <property type="match status" value="1"/>
</dbReference>
<dbReference type="SUPFAM" id="SSF47203">
    <property type="entry name" value="Acyl-CoA dehydrogenase C-terminal domain-like"/>
    <property type="match status" value="1"/>
</dbReference>
<reference evidence="7 8" key="2">
    <citation type="journal article" date="2013" name="Genome Announc.">
        <title>Draft Genome Sequence of Methylobacterium mesophilicum Strain SR1.6/6, Isolated from Citrus sinensis.</title>
        <authorList>
            <person name="Marinho Almeida D."/>
            <person name="Dini-Andreote F."/>
            <person name="Camargo Neves A.A."/>
            <person name="Juca Ramos R.T."/>
            <person name="Andreote F.D."/>
            <person name="Carneiro A.R."/>
            <person name="Oliveira de Souza Lima A."/>
            <person name="Caracciolo Gomes de Sa P.H."/>
            <person name="Ribeiro Barbosa M.S."/>
            <person name="Araujo W.L."/>
            <person name="Silva A."/>
        </authorList>
    </citation>
    <scope>NUCLEOTIDE SEQUENCE [LARGE SCALE GENOMIC DNA]</scope>
    <source>
        <strain evidence="7 8">SR1.6/6</strain>
    </source>
</reference>
<keyword evidence="5" id="KW-0560">Oxidoreductase</keyword>
<dbReference type="InterPro" id="IPR036250">
    <property type="entry name" value="AcylCo_DH-like_C"/>
</dbReference>
<evidence type="ECO:0000259" key="6">
    <source>
        <dbReference type="Pfam" id="PF00441"/>
    </source>
</evidence>
<comment type="similarity">
    <text evidence="2">Belongs to the acyl-CoA dehydrogenase family.</text>
</comment>
<dbReference type="PANTHER" id="PTHR43884:SF20">
    <property type="entry name" value="ACYL-COA DEHYDROGENASE FADE28"/>
    <property type="match status" value="1"/>
</dbReference>
<dbReference type="Gene3D" id="1.10.540.10">
    <property type="entry name" value="Acyl-CoA dehydrogenase/oxidase, N-terminal domain"/>
    <property type="match status" value="1"/>
</dbReference>